<dbReference type="EMBL" id="LCFB01000011">
    <property type="protein sequence ID" value="KKS85078.1"/>
    <property type="molecule type" value="Genomic_DNA"/>
</dbReference>
<comment type="caution">
    <text evidence="12">The sequence shown here is derived from an EMBL/GenBank/DDBJ whole genome shotgun (WGS) entry which is preliminary data.</text>
</comment>
<protein>
    <submittedName>
        <fullName evidence="12">Uncharacterized protein</fullName>
    </submittedName>
</protein>
<comment type="similarity">
    <text evidence="3">Belongs to the hexokinase family.</text>
</comment>
<evidence type="ECO:0000259" key="11">
    <source>
        <dbReference type="Pfam" id="PF03727"/>
    </source>
</evidence>
<evidence type="ECO:0000313" key="13">
    <source>
        <dbReference type="Proteomes" id="UP000034543"/>
    </source>
</evidence>
<evidence type="ECO:0000256" key="4">
    <source>
        <dbReference type="ARBA" id="ARBA00022679"/>
    </source>
</evidence>
<dbReference type="CDD" id="cd24000">
    <property type="entry name" value="ASKHA_NBD_HK"/>
    <property type="match status" value="1"/>
</dbReference>
<evidence type="ECO:0000259" key="10">
    <source>
        <dbReference type="Pfam" id="PF00349"/>
    </source>
</evidence>
<dbReference type="GO" id="GO:0001678">
    <property type="term" value="P:intracellular glucose homeostasis"/>
    <property type="evidence" value="ECO:0007669"/>
    <property type="project" value="InterPro"/>
</dbReference>
<dbReference type="GO" id="GO:0005536">
    <property type="term" value="F:D-glucose binding"/>
    <property type="evidence" value="ECO:0007669"/>
    <property type="project" value="InterPro"/>
</dbReference>
<keyword evidence="6" id="KW-0418">Kinase</keyword>
<keyword evidence="5" id="KW-0547">Nucleotide-binding</keyword>
<dbReference type="STRING" id="1618436.UV59_C0011G0034"/>
<evidence type="ECO:0000313" key="12">
    <source>
        <dbReference type="EMBL" id="KKS85078.1"/>
    </source>
</evidence>
<accession>A0A0G1FE11</accession>
<dbReference type="PANTHER" id="PTHR19443">
    <property type="entry name" value="HEXOKINASE"/>
    <property type="match status" value="1"/>
</dbReference>
<evidence type="ECO:0000256" key="6">
    <source>
        <dbReference type="ARBA" id="ARBA00022777"/>
    </source>
</evidence>
<proteinExistence type="inferred from homology"/>
<evidence type="ECO:0000256" key="2">
    <source>
        <dbReference type="ARBA" id="ARBA00005007"/>
    </source>
</evidence>
<reference evidence="12 13" key="1">
    <citation type="journal article" date="2015" name="Nature">
        <title>rRNA introns, odd ribosomes, and small enigmatic genomes across a large radiation of phyla.</title>
        <authorList>
            <person name="Brown C.T."/>
            <person name="Hug L.A."/>
            <person name="Thomas B.C."/>
            <person name="Sharon I."/>
            <person name="Castelle C.J."/>
            <person name="Singh A."/>
            <person name="Wilkins M.J."/>
            <person name="Williams K.H."/>
            <person name="Banfield J.F."/>
        </authorList>
    </citation>
    <scope>NUCLEOTIDE SEQUENCE [LARGE SCALE GENOMIC DNA]</scope>
</reference>
<comment type="pathway">
    <text evidence="1">Carbohydrate degradation.</text>
</comment>
<evidence type="ECO:0000256" key="8">
    <source>
        <dbReference type="ARBA" id="ARBA00023152"/>
    </source>
</evidence>
<name>A0A0G1FE11_9BACT</name>
<keyword evidence="4" id="KW-0808">Transferase</keyword>
<dbReference type="Pfam" id="PF03727">
    <property type="entry name" value="Hexokinase_2"/>
    <property type="match status" value="1"/>
</dbReference>
<dbReference type="GO" id="GO:0008865">
    <property type="term" value="F:fructokinase activity"/>
    <property type="evidence" value="ECO:0007669"/>
    <property type="project" value="TreeGrafter"/>
</dbReference>
<dbReference type="Pfam" id="PF00349">
    <property type="entry name" value="Hexokinase_1"/>
    <property type="match status" value="1"/>
</dbReference>
<dbReference type="GO" id="GO:0006006">
    <property type="term" value="P:glucose metabolic process"/>
    <property type="evidence" value="ECO:0007669"/>
    <property type="project" value="TreeGrafter"/>
</dbReference>
<dbReference type="PANTHER" id="PTHR19443:SF16">
    <property type="entry name" value="HEXOKINASE TYPE 1-RELATED"/>
    <property type="match status" value="1"/>
</dbReference>
<feature type="domain" description="Hexokinase C-terminal" evidence="11">
    <location>
        <begin position="269"/>
        <end position="346"/>
    </location>
</feature>
<dbReference type="GO" id="GO:0004340">
    <property type="term" value="F:glucokinase activity"/>
    <property type="evidence" value="ECO:0007669"/>
    <property type="project" value="TreeGrafter"/>
</dbReference>
<evidence type="ECO:0000256" key="3">
    <source>
        <dbReference type="ARBA" id="ARBA00009225"/>
    </source>
</evidence>
<organism evidence="12 13">
    <name type="scientific">Candidatus Gottesmanbacteria bacterium GW2011_GWA1_43_11</name>
    <dbReference type="NCBI Taxonomy" id="1618436"/>
    <lineage>
        <taxon>Bacteria</taxon>
        <taxon>Candidatus Gottesmaniibacteriota</taxon>
    </lineage>
</organism>
<dbReference type="InterPro" id="IPR022673">
    <property type="entry name" value="Hexokinase_C"/>
</dbReference>
<dbReference type="GO" id="GO:0005524">
    <property type="term" value="F:ATP binding"/>
    <property type="evidence" value="ECO:0007669"/>
    <property type="project" value="UniProtKB-KW"/>
</dbReference>
<gene>
    <name evidence="12" type="ORF">UV59_C0011G0034</name>
</gene>
<comment type="pathway">
    <text evidence="2">Carbohydrate metabolism.</text>
</comment>
<dbReference type="AlphaFoldDB" id="A0A0G1FE11"/>
<dbReference type="InterPro" id="IPR043129">
    <property type="entry name" value="ATPase_NBD"/>
</dbReference>
<sequence>MNLDIVTSSFLKELRLGKAGKPDSLRFIRHQISSSPTVQPNELFQVLTIGGTMCKNTLLRKTSDNFIIVQQTKLKQPGFNTAAIFLDFLNSQLHPNVKVLGLNFAFPLNPTTRDGRLDGLLVAGTKEHTFAGLVGKTVGETIEVFMKKKNNRKVKISCANDTICLLLSGLTQTHWQGLAAGIVGTGLNFAIFLDEHTLVNLEAANFNKFTVSETGKWIDLASKKPGAALFEKEISGAYLFQHFNLLTGLKINSTEELHKIAEGKSNYAGIAQRLFNRSAMLVSCQIAGITKFYKNNITFVMEGSLFWKGWKHRETVTKHVAQLIPEYQVNFVEIENSGILGAAKLVA</sequence>
<dbReference type="GO" id="GO:0006096">
    <property type="term" value="P:glycolytic process"/>
    <property type="evidence" value="ECO:0007669"/>
    <property type="project" value="UniProtKB-KW"/>
</dbReference>
<feature type="domain" description="Hexokinase N-terminal" evidence="10">
    <location>
        <begin position="85"/>
        <end position="169"/>
    </location>
</feature>
<dbReference type="InterPro" id="IPR022672">
    <property type="entry name" value="Hexokinase_N"/>
</dbReference>
<keyword evidence="7" id="KW-0067">ATP-binding</keyword>
<evidence type="ECO:0000256" key="7">
    <source>
        <dbReference type="ARBA" id="ARBA00022840"/>
    </source>
</evidence>
<dbReference type="InterPro" id="IPR001312">
    <property type="entry name" value="Hexokinase"/>
</dbReference>
<dbReference type="Proteomes" id="UP000034543">
    <property type="component" value="Unassembled WGS sequence"/>
</dbReference>
<evidence type="ECO:0000256" key="1">
    <source>
        <dbReference type="ARBA" id="ARBA00004921"/>
    </source>
</evidence>
<dbReference type="SUPFAM" id="SSF53067">
    <property type="entry name" value="Actin-like ATPase domain"/>
    <property type="match status" value="2"/>
</dbReference>
<evidence type="ECO:0000256" key="9">
    <source>
        <dbReference type="ARBA" id="ARBA00047905"/>
    </source>
</evidence>
<dbReference type="Gene3D" id="3.40.367.20">
    <property type="match status" value="2"/>
</dbReference>
<evidence type="ECO:0000256" key="5">
    <source>
        <dbReference type="ARBA" id="ARBA00022741"/>
    </source>
</evidence>
<comment type="catalytic activity">
    <reaction evidence="9">
        <text>D-fructose + ATP = D-fructose 6-phosphate + ADP + H(+)</text>
        <dbReference type="Rhea" id="RHEA:16125"/>
        <dbReference type="ChEBI" id="CHEBI:15378"/>
        <dbReference type="ChEBI" id="CHEBI:30616"/>
        <dbReference type="ChEBI" id="CHEBI:37721"/>
        <dbReference type="ChEBI" id="CHEBI:61527"/>
        <dbReference type="ChEBI" id="CHEBI:456216"/>
        <dbReference type="EC" id="2.7.1.1"/>
    </reaction>
    <physiologicalReaction direction="left-to-right" evidence="9">
        <dbReference type="Rhea" id="RHEA:16126"/>
    </physiologicalReaction>
</comment>
<keyword evidence="8" id="KW-0324">Glycolysis</keyword>